<comment type="caution">
    <text evidence="2">The sequence shown here is derived from an EMBL/GenBank/DDBJ whole genome shotgun (WGS) entry which is preliminary data.</text>
</comment>
<evidence type="ECO:0000313" key="2">
    <source>
        <dbReference type="EMBL" id="CAI2384007.1"/>
    </source>
</evidence>
<evidence type="ECO:0000313" key="3">
    <source>
        <dbReference type="Proteomes" id="UP001295684"/>
    </source>
</evidence>
<sequence length="570" mass="65113">MEDDEIEKIERKKRFNYFREVLVDDTNKEVHNGLSKYNRTENISVERIARTSSPFKRKSSKTSVPKCAKRPSKKVKLKKNIKSQRTSYFDFGTRCGYMCDKIDNFKWNDITNKQLAEKVRKSIQEVDKVLMFNNFAKIQRSHSTNSKVGKTTSLLRHEENFRTPSPKGSFQKFRELLKSNNLVSSPQKNFSPNKIAKEKITDPLTGSKLSTWTKCDTEMKEDILRPKMSLSPNMRYNRSETNYALSPCNPVVITDELKFSNSDSYQEEKGSSGEDLLIKVSSREESQKSEKNLSGKLESIAEDSLCEYQEAQTPQEKDSPQIKTDPILFSVQMNEDQIKDGGKLESLRDDETKFIIPKLGLLTNNLPLDSISEDINSPYFASSPSNMNSCGIAVNNSNLEKVGNLIVEPKFSSTLDMNEGDTSGDRNLQRHGTFQTGTSVSENYIENANLDTLECKLEKIMKKRSKRIEVFESYLSQWQKEKFNTIVSSKDQKSTRNPDIEIKATPKKIKTKSRARNTGLKASKTPTYPSRKKAPNYWLSGSKKKMEGKILSPVLRSTSRNTKQASKYYT</sequence>
<accession>A0AAD2D7R1</accession>
<feature type="region of interest" description="Disordered" evidence="1">
    <location>
        <begin position="508"/>
        <end position="537"/>
    </location>
</feature>
<dbReference type="AlphaFoldDB" id="A0AAD2D7R1"/>
<organism evidence="2 3">
    <name type="scientific">Euplotes crassus</name>
    <dbReference type="NCBI Taxonomy" id="5936"/>
    <lineage>
        <taxon>Eukaryota</taxon>
        <taxon>Sar</taxon>
        <taxon>Alveolata</taxon>
        <taxon>Ciliophora</taxon>
        <taxon>Intramacronucleata</taxon>
        <taxon>Spirotrichea</taxon>
        <taxon>Hypotrichia</taxon>
        <taxon>Euplotida</taxon>
        <taxon>Euplotidae</taxon>
        <taxon>Moneuplotes</taxon>
    </lineage>
</organism>
<feature type="region of interest" description="Disordered" evidence="1">
    <location>
        <begin position="263"/>
        <end position="296"/>
    </location>
</feature>
<feature type="region of interest" description="Disordered" evidence="1">
    <location>
        <begin position="549"/>
        <end position="570"/>
    </location>
</feature>
<dbReference type="EMBL" id="CAMPGE010026313">
    <property type="protein sequence ID" value="CAI2384007.1"/>
    <property type="molecule type" value="Genomic_DNA"/>
</dbReference>
<gene>
    <name evidence="2" type="ORF">ECRASSUSDP1_LOCUS25526</name>
</gene>
<evidence type="ECO:0000256" key="1">
    <source>
        <dbReference type="SAM" id="MobiDB-lite"/>
    </source>
</evidence>
<keyword evidence="3" id="KW-1185">Reference proteome</keyword>
<reference evidence="2" key="1">
    <citation type="submission" date="2023-07" db="EMBL/GenBank/DDBJ databases">
        <authorList>
            <consortium name="AG Swart"/>
            <person name="Singh M."/>
            <person name="Singh A."/>
            <person name="Seah K."/>
            <person name="Emmerich C."/>
        </authorList>
    </citation>
    <scope>NUCLEOTIDE SEQUENCE</scope>
    <source>
        <strain evidence="2">DP1</strain>
    </source>
</reference>
<proteinExistence type="predicted"/>
<feature type="compositionally biased region" description="Basic and acidic residues" evidence="1">
    <location>
        <begin position="281"/>
        <end position="293"/>
    </location>
</feature>
<feature type="compositionally biased region" description="Polar residues" evidence="1">
    <location>
        <begin position="555"/>
        <end position="570"/>
    </location>
</feature>
<name>A0AAD2D7R1_EUPCR</name>
<protein>
    <submittedName>
        <fullName evidence="2">Uncharacterized protein</fullName>
    </submittedName>
</protein>
<dbReference type="Proteomes" id="UP001295684">
    <property type="component" value="Unassembled WGS sequence"/>
</dbReference>